<keyword evidence="3" id="KW-1185">Reference proteome</keyword>
<dbReference type="GO" id="GO:0006900">
    <property type="term" value="P:vesicle budding from membrane"/>
    <property type="evidence" value="ECO:0007669"/>
    <property type="project" value="TreeGrafter"/>
</dbReference>
<dbReference type="Gene3D" id="6.10.140.1230">
    <property type="match status" value="1"/>
</dbReference>
<protein>
    <recommendedName>
        <fullName evidence="4">Charged multivesicular body protein 7</fullName>
    </recommendedName>
</protein>
<evidence type="ECO:0000256" key="1">
    <source>
        <dbReference type="SAM" id="Coils"/>
    </source>
</evidence>
<dbReference type="Pfam" id="PF03357">
    <property type="entry name" value="Snf7"/>
    <property type="match status" value="1"/>
</dbReference>
<dbReference type="OrthoDB" id="10250120at2759"/>
<comment type="caution">
    <text evidence="2">The sequence shown here is derived from an EMBL/GenBank/DDBJ whole genome shotgun (WGS) entry which is preliminary data.</text>
</comment>
<dbReference type="EMBL" id="CALLCH030000007">
    <property type="protein sequence ID" value="CAI4213009.1"/>
    <property type="molecule type" value="Genomic_DNA"/>
</dbReference>
<accession>A0A9P1GY85</accession>
<reference evidence="2" key="1">
    <citation type="submission" date="2022-11" db="EMBL/GenBank/DDBJ databases">
        <authorList>
            <person name="Scott C."/>
            <person name="Bruce N."/>
        </authorList>
    </citation>
    <scope>NUCLEOTIDE SEQUENCE</scope>
</reference>
<proteinExistence type="predicted"/>
<gene>
    <name evidence="2" type="ORF">PPNO1_LOCUS2761</name>
</gene>
<dbReference type="GO" id="GO:0000815">
    <property type="term" value="C:ESCRT III complex"/>
    <property type="evidence" value="ECO:0007669"/>
    <property type="project" value="TreeGrafter"/>
</dbReference>
<dbReference type="Proteomes" id="UP000838763">
    <property type="component" value="Unassembled WGS sequence"/>
</dbReference>
<dbReference type="InterPro" id="IPR005024">
    <property type="entry name" value="Snf7_fam"/>
</dbReference>
<organism evidence="2 3">
    <name type="scientific">Parascedosporium putredinis</name>
    <dbReference type="NCBI Taxonomy" id="1442378"/>
    <lineage>
        <taxon>Eukaryota</taxon>
        <taxon>Fungi</taxon>
        <taxon>Dikarya</taxon>
        <taxon>Ascomycota</taxon>
        <taxon>Pezizomycotina</taxon>
        <taxon>Sordariomycetes</taxon>
        <taxon>Hypocreomycetidae</taxon>
        <taxon>Microascales</taxon>
        <taxon>Microascaceae</taxon>
        <taxon>Parascedosporium</taxon>
    </lineage>
</organism>
<evidence type="ECO:0008006" key="4">
    <source>
        <dbReference type="Google" id="ProtNLM"/>
    </source>
</evidence>
<feature type="coiled-coil region" evidence="1">
    <location>
        <begin position="170"/>
        <end position="262"/>
    </location>
</feature>
<dbReference type="PANTHER" id="PTHR22761:SF18">
    <property type="entry name" value="SORTING PROTEIN SNF7 FAMILY PROTEIN, PUTATIVE (AFU_ORTHOLOGUE AFUA_2G16692)-RELATED"/>
    <property type="match status" value="1"/>
</dbReference>
<evidence type="ECO:0000313" key="2">
    <source>
        <dbReference type="EMBL" id="CAI4213009.1"/>
    </source>
</evidence>
<dbReference type="PANTHER" id="PTHR22761">
    <property type="entry name" value="CHARGED MULTIVESICULAR BODY PROTEIN"/>
    <property type="match status" value="1"/>
</dbReference>
<evidence type="ECO:0000313" key="3">
    <source>
        <dbReference type="Proteomes" id="UP000838763"/>
    </source>
</evidence>
<keyword evidence="1" id="KW-0175">Coiled coil</keyword>
<dbReference type="GO" id="GO:0032511">
    <property type="term" value="P:late endosome to vacuole transport via multivesicular body sorting pathway"/>
    <property type="evidence" value="ECO:0007669"/>
    <property type="project" value="TreeGrafter"/>
</dbReference>
<dbReference type="GO" id="GO:0009898">
    <property type="term" value="C:cytoplasmic side of plasma membrane"/>
    <property type="evidence" value="ECO:0007669"/>
    <property type="project" value="TreeGrafter"/>
</dbReference>
<sequence>MGETAEFLVEHDPNFRSNFGHLSAAKVLDAYAATAVTPFDRTFTKSHFYKIFSKILVEGQCLSKRDLDVFLKYMSRDTGALTYDDKTVKMRGCSTSPHDNCITEEDAAIAAIKELTEDIQSQIAAMGMRVEDLRAKAKQCIARSNRISAMALLKSKRLTEDALQKRYATLAQLEEIAHKMQQAVNQVQLVDVMKASTGALHILNQQVGGVEKVEQVVNKLRDQMDEVDELGNVLVNTGSVDEAELNDELARLEEGFQSASGEQHRVGTAQSLDVRTILNEAPSVPSVIQRATERNWNKSKGRRPSLRMQFSTRV</sequence>
<name>A0A9P1GY85_9PEZI</name>
<dbReference type="GO" id="GO:0005771">
    <property type="term" value="C:multivesicular body"/>
    <property type="evidence" value="ECO:0007669"/>
    <property type="project" value="TreeGrafter"/>
</dbReference>
<dbReference type="AlphaFoldDB" id="A0A9P1GY85"/>